<feature type="coiled-coil region" evidence="2">
    <location>
        <begin position="64"/>
        <end position="119"/>
    </location>
</feature>
<reference evidence="5 6" key="1">
    <citation type="journal article" date="2007" name="Nature">
        <title>Evolution of genes and genomes on the Drosophila phylogeny.</title>
        <authorList>
            <consortium name="Drosophila 12 Genomes Consortium"/>
            <person name="Clark A.G."/>
            <person name="Eisen M.B."/>
            <person name="Smith D.R."/>
            <person name="Bergman C.M."/>
            <person name="Oliver B."/>
            <person name="Markow T.A."/>
            <person name="Kaufman T.C."/>
            <person name="Kellis M."/>
            <person name="Gelbart W."/>
            <person name="Iyer V.N."/>
            <person name="Pollard D.A."/>
            <person name="Sackton T.B."/>
            <person name="Larracuente A.M."/>
            <person name="Singh N.D."/>
            <person name="Abad J.P."/>
            <person name="Abt D.N."/>
            <person name="Adryan B."/>
            <person name="Aguade M."/>
            <person name="Akashi H."/>
            <person name="Anderson W.W."/>
            <person name="Aquadro C.F."/>
            <person name="Ardell D.H."/>
            <person name="Arguello R."/>
            <person name="Artieri C.G."/>
            <person name="Barbash D.A."/>
            <person name="Barker D."/>
            <person name="Barsanti P."/>
            <person name="Batterham P."/>
            <person name="Batzoglou S."/>
            <person name="Begun D."/>
            <person name="Bhutkar A."/>
            <person name="Blanco E."/>
            <person name="Bosak S.A."/>
            <person name="Bradley R.K."/>
            <person name="Brand A.D."/>
            <person name="Brent M.R."/>
            <person name="Brooks A.N."/>
            <person name="Brown R.H."/>
            <person name="Butlin R.K."/>
            <person name="Caggese C."/>
            <person name="Calvi B.R."/>
            <person name="Bernardo de Carvalho A."/>
            <person name="Caspi A."/>
            <person name="Castrezana S."/>
            <person name="Celniker S.E."/>
            <person name="Chang J.L."/>
            <person name="Chapple C."/>
            <person name="Chatterji S."/>
            <person name="Chinwalla A."/>
            <person name="Civetta A."/>
            <person name="Clifton S.W."/>
            <person name="Comeron J.M."/>
            <person name="Costello J.C."/>
            <person name="Coyne J.A."/>
            <person name="Daub J."/>
            <person name="David R.G."/>
            <person name="Delcher A.L."/>
            <person name="Delehaunty K."/>
            <person name="Do C.B."/>
            <person name="Ebling H."/>
            <person name="Edwards K."/>
            <person name="Eickbush T."/>
            <person name="Evans J.D."/>
            <person name="Filipski A."/>
            <person name="Findeiss S."/>
            <person name="Freyhult E."/>
            <person name="Fulton L."/>
            <person name="Fulton R."/>
            <person name="Garcia A.C."/>
            <person name="Gardiner A."/>
            <person name="Garfield D.A."/>
            <person name="Garvin B.E."/>
            <person name="Gibson G."/>
            <person name="Gilbert D."/>
            <person name="Gnerre S."/>
            <person name="Godfrey J."/>
            <person name="Good R."/>
            <person name="Gotea V."/>
            <person name="Gravely B."/>
            <person name="Greenberg A.J."/>
            <person name="Griffiths-Jones S."/>
            <person name="Gross S."/>
            <person name="Guigo R."/>
            <person name="Gustafson E.A."/>
            <person name="Haerty W."/>
            <person name="Hahn M.W."/>
            <person name="Halligan D.L."/>
            <person name="Halpern A.L."/>
            <person name="Halter G.M."/>
            <person name="Han M.V."/>
            <person name="Heger A."/>
            <person name="Hillier L."/>
            <person name="Hinrichs A.S."/>
            <person name="Holmes I."/>
            <person name="Hoskins R.A."/>
            <person name="Hubisz M.J."/>
            <person name="Hultmark D."/>
            <person name="Huntley M.A."/>
            <person name="Jaffe D.B."/>
            <person name="Jagadeeshan S."/>
            <person name="Jeck W.R."/>
            <person name="Johnson J."/>
            <person name="Jones C.D."/>
            <person name="Jordan W.C."/>
            <person name="Karpen G.H."/>
            <person name="Kataoka E."/>
            <person name="Keightley P.D."/>
            <person name="Kheradpour P."/>
            <person name="Kirkness E.F."/>
            <person name="Koerich L.B."/>
            <person name="Kristiansen K."/>
            <person name="Kudrna D."/>
            <person name="Kulathinal R.J."/>
            <person name="Kumar S."/>
            <person name="Kwok R."/>
            <person name="Lander E."/>
            <person name="Langley C.H."/>
            <person name="Lapoint R."/>
            <person name="Lazzaro B.P."/>
            <person name="Lee S.J."/>
            <person name="Levesque L."/>
            <person name="Li R."/>
            <person name="Lin C.F."/>
            <person name="Lin M.F."/>
            <person name="Lindblad-Toh K."/>
            <person name="Llopart A."/>
            <person name="Long M."/>
            <person name="Low L."/>
            <person name="Lozovsky E."/>
            <person name="Lu J."/>
            <person name="Luo M."/>
            <person name="Machado C.A."/>
            <person name="Makalowski W."/>
            <person name="Marzo M."/>
            <person name="Matsuda M."/>
            <person name="Matzkin L."/>
            <person name="McAllister B."/>
            <person name="McBride C.S."/>
            <person name="McKernan B."/>
            <person name="McKernan K."/>
            <person name="Mendez-Lago M."/>
            <person name="Minx P."/>
            <person name="Mollenhauer M.U."/>
            <person name="Montooth K."/>
            <person name="Mount S.M."/>
            <person name="Mu X."/>
            <person name="Myers E."/>
            <person name="Negre B."/>
            <person name="Newfeld S."/>
            <person name="Nielsen R."/>
            <person name="Noor M.A."/>
            <person name="O'Grady P."/>
            <person name="Pachter L."/>
            <person name="Papaceit M."/>
            <person name="Parisi M.J."/>
            <person name="Parisi M."/>
            <person name="Parts L."/>
            <person name="Pedersen J.S."/>
            <person name="Pesole G."/>
            <person name="Phillippy A.M."/>
            <person name="Ponting C.P."/>
            <person name="Pop M."/>
            <person name="Porcelli D."/>
            <person name="Powell J.R."/>
            <person name="Prohaska S."/>
            <person name="Pruitt K."/>
            <person name="Puig M."/>
            <person name="Quesneville H."/>
            <person name="Ram K.R."/>
            <person name="Rand D."/>
            <person name="Rasmussen M.D."/>
            <person name="Reed L.K."/>
            <person name="Reenan R."/>
            <person name="Reily A."/>
            <person name="Remington K.A."/>
            <person name="Rieger T.T."/>
            <person name="Ritchie M.G."/>
            <person name="Robin C."/>
            <person name="Rogers Y.H."/>
            <person name="Rohde C."/>
            <person name="Rozas J."/>
            <person name="Rubenfield M.J."/>
            <person name="Ruiz A."/>
            <person name="Russo S."/>
            <person name="Salzberg S.L."/>
            <person name="Sanchez-Gracia A."/>
            <person name="Saranga D.J."/>
            <person name="Sato H."/>
            <person name="Schaeffer S.W."/>
            <person name="Schatz M.C."/>
            <person name="Schlenke T."/>
            <person name="Schwartz R."/>
            <person name="Segarra C."/>
            <person name="Singh R.S."/>
            <person name="Sirot L."/>
            <person name="Sirota M."/>
            <person name="Sisneros N.B."/>
            <person name="Smith C.D."/>
            <person name="Smith T.F."/>
            <person name="Spieth J."/>
            <person name="Stage D.E."/>
            <person name="Stark A."/>
            <person name="Stephan W."/>
            <person name="Strausberg R.L."/>
            <person name="Strempel S."/>
            <person name="Sturgill D."/>
            <person name="Sutton G."/>
            <person name="Sutton G.G."/>
            <person name="Tao W."/>
            <person name="Teichmann S."/>
            <person name="Tobari Y.N."/>
            <person name="Tomimura Y."/>
            <person name="Tsolas J.M."/>
            <person name="Valente V.L."/>
            <person name="Venter E."/>
            <person name="Venter J.C."/>
            <person name="Vicario S."/>
            <person name="Vieira F.G."/>
            <person name="Vilella A.J."/>
            <person name="Villasante A."/>
            <person name="Walenz B."/>
            <person name="Wang J."/>
            <person name="Wasserman M."/>
            <person name="Watts T."/>
            <person name="Wilson D."/>
            <person name="Wilson R.K."/>
            <person name="Wing R.A."/>
            <person name="Wolfner M.F."/>
            <person name="Wong A."/>
            <person name="Wong G.K."/>
            <person name="Wu C.I."/>
            <person name="Wu G."/>
            <person name="Yamamoto D."/>
            <person name="Yang H.P."/>
            <person name="Yang S.P."/>
            <person name="Yorke J.A."/>
            <person name="Yoshida K."/>
            <person name="Zdobnov E."/>
            <person name="Zhang P."/>
            <person name="Zhang Y."/>
            <person name="Zimin A.V."/>
            <person name="Baldwin J."/>
            <person name="Abdouelleil A."/>
            <person name="Abdulkadir J."/>
            <person name="Abebe A."/>
            <person name="Abera B."/>
            <person name="Abreu J."/>
            <person name="Acer S.C."/>
            <person name="Aftuck L."/>
            <person name="Alexander A."/>
            <person name="An P."/>
            <person name="Anderson E."/>
            <person name="Anderson S."/>
            <person name="Arachi H."/>
            <person name="Azer M."/>
            <person name="Bachantsang P."/>
            <person name="Barry A."/>
            <person name="Bayul T."/>
            <person name="Berlin A."/>
            <person name="Bessette D."/>
            <person name="Bloom T."/>
            <person name="Blye J."/>
            <person name="Boguslavskiy L."/>
            <person name="Bonnet C."/>
            <person name="Boukhgalter B."/>
            <person name="Bourzgui I."/>
            <person name="Brown A."/>
            <person name="Cahill P."/>
            <person name="Channer S."/>
            <person name="Cheshatsang Y."/>
            <person name="Chuda L."/>
            <person name="Citroen M."/>
            <person name="Collymore A."/>
            <person name="Cooke P."/>
            <person name="Costello M."/>
            <person name="D'Aco K."/>
            <person name="Daza R."/>
            <person name="De Haan G."/>
            <person name="DeGray S."/>
            <person name="DeMaso C."/>
            <person name="Dhargay N."/>
            <person name="Dooley K."/>
            <person name="Dooley E."/>
            <person name="Doricent M."/>
            <person name="Dorje P."/>
            <person name="Dorjee K."/>
            <person name="Dupes A."/>
            <person name="Elong R."/>
            <person name="Falk J."/>
            <person name="Farina A."/>
            <person name="Faro S."/>
            <person name="Ferguson D."/>
            <person name="Fisher S."/>
            <person name="Foley C.D."/>
            <person name="Franke A."/>
            <person name="Friedrich D."/>
            <person name="Gadbois L."/>
            <person name="Gearin G."/>
            <person name="Gearin C.R."/>
            <person name="Giannoukos G."/>
            <person name="Goode T."/>
            <person name="Graham J."/>
            <person name="Grandbois E."/>
            <person name="Grewal S."/>
            <person name="Gyaltsen K."/>
            <person name="Hafez N."/>
            <person name="Hagos B."/>
            <person name="Hall J."/>
            <person name="Henson C."/>
            <person name="Hollinger A."/>
            <person name="Honan T."/>
            <person name="Huard M.D."/>
            <person name="Hughes L."/>
            <person name="Hurhula B."/>
            <person name="Husby M.E."/>
            <person name="Kamat A."/>
            <person name="Kanga B."/>
            <person name="Kashin S."/>
            <person name="Khazanovich D."/>
            <person name="Kisner P."/>
            <person name="Lance K."/>
            <person name="Lara M."/>
            <person name="Lee W."/>
            <person name="Lennon N."/>
            <person name="Letendre F."/>
            <person name="LeVine R."/>
            <person name="Lipovsky A."/>
            <person name="Liu X."/>
            <person name="Liu J."/>
            <person name="Liu S."/>
            <person name="Lokyitsang T."/>
            <person name="Lokyitsang Y."/>
            <person name="Lubonja R."/>
            <person name="Lui A."/>
            <person name="MacDonald P."/>
            <person name="Magnisalis V."/>
            <person name="Maru K."/>
            <person name="Matthews C."/>
            <person name="McCusker W."/>
            <person name="McDonough S."/>
            <person name="Mehta T."/>
            <person name="Meldrim J."/>
            <person name="Meneus L."/>
            <person name="Mihai O."/>
            <person name="Mihalev A."/>
            <person name="Mihova T."/>
            <person name="Mittelman R."/>
            <person name="Mlenga V."/>
            <person name="Montmayeur A."/>
            <person name="Mulrain L."/>
            <person name="Navidi A."/>
            <person name="Naylor J."/>
            <person name="Negash T."/>
            <person name="Nguyen T."/>
            <person name="Nguyen N."/>
            <person name="Nicol R."/>
            <person name="Norbu C."/>
            <person name="Norbu N."/>
            <person name="Novod N."/>
            <person name="O'Neill B."/>
            <person name="Osman S."/>
            <person name="Markiewicz E."/>
            <person name="Oyono O.L."/>
            <person name="Patti C."/>
            <person name="Phunkhang P."/>
            <person name="Pierre F."/>
            <person name="Priest M."/>
            <person name="Raghuraman S."/>
            <person name="Rege F."/>
            <person name="Reyes R."/>
            <person name="Rise C."/>
            <person name="Rogov P."/>
            <person name="Ross K."/>
            <person name="Ryan E."/>
            <person name="Settipalli S."/>
            <person name="Shea T."/>
            <person name="Sherpa N."/>
            <person name="Shi L."/>
            <person name="Shih D."/>
            <person name="Sparrow T."/>
            <person name="Spaulding J."/>
            <person name="Stalker J."/>
            <person name="Stange-Thomann N."/>
            <person name="Stavropoulos S."/>
            <person name="Stone C."/>
            <person name="Strader C."/>
            <person name="Tesfaye S."/>
            <person name="Thomson T."/>
            <person name="Thoulutsang Y."/>
            <person name="Thoulutsang D."/>
            <person name="Topham K."/>
            <person name="Topping I."/>
            <person name="Tsamla T."/>
            <person name="Vassiliev H."/>
            <person name="Vo A."/>
            <person name="Wangchuk T."/>
            <person name="Wangdi T."/>
            <person name="Weiand M."/>
            <person name="Wilkinson J."/>
            <person name="Wilson A."/>
            <person name="Yadav S."/>
            <person name="Young G."/>
            <person name="Yu Q."/>
            <person name="Zembek L."/>
            <person name="Zhong D."/>
            <person name="Zimmer A."/>
            <person name="Zwirko Z."/>
            <person name="Jaffe D.B."/>
            <person name="Alvarez P."/>
            <person name="Brockman W."/>
            <person name="Butler J."/>
            <person name="Chin C."/>
            <person name="Gnerre S."/>
            <person name="Grabherr M."/>
            <person name="Kleber M."/>
            <person name="Mauceli E."/>
            <person name="MacCallum I."/>
        </authorList>
    </citation>
    <scope>NUCLEOTIDE SEQUENCE [LARGE SCALE GENOMIC DNA]</scope>
    <source>
        <strain evidence="6">Tai18E2 / Tucson 14021-0261.01</strain>
    </source>
</reference>
<dbReference type="PROSITE" id="PS00514">
    <property type="entry name" value="FIBRINOGEN_C_1"/>
    <property type="match status" value="1"/>
</dbReference>
<keyword evidence="6" id="KW-1185">Reference proteome</keyword>
<dbReference type="OrthoDB" id="6145874at2759"/>
<dbReference type="PANTHER" id="PTHR19143:SF327">
    <property type="entry name" value="FI21813P1-RELATED"/>
    <property type="match status" value="1"/>
</dbReference>
<reference evidence="5 6" key="2">
    <citation type="journal article" date="2007" name="PLoS Biol.">
        <title>Principles of genome evolution in the Drosophila melanogaster species group.</title>
        <authorList>
            <person name="Ranz J.M."/>
            <person name="Maurin D."/>
            <person name="Chan Y.S."/>
            <person name="von Grotthuss M."/>
            <person name="Hillier L.W."/>
            <person name="Roote J."/>
            <person name="Ashburner M."/>
            <person name="Bergman C.M."/>
        </authorList>
    </citation>
    <scope>NUCLEOTIDE SEQUENCE [LARGE SCALE GENOMIC DNA]</scope>
    <source>
        <strain evidence="6">Tai18E2 / Tucson 14021-0261.01</strain>
    </source>
</reference>
<dbReference type="HOGENOM" id="CLU_038628_1_1_1"/>
<dbReference type="EMBL" id="CM000162">
    <property type="protein sequence ID" value="EDX02659.1"/>
    <property type="molecule type" value="Genomic_DNA"/>
</dbReference>
<dbReference type="InterPro" id="IPR002181">
    <property type="entry name" value="Fibrinogen_a/b/g_C_dom"/>
</dbReference>
<evidence type="ECO:0000259" key="4">
    <source>
        <dbReference type="PROSITE" id="PS51406"/>
    </source>
</evidence>
<evidence type="ECO:0000256" key="2">
    <source>
        <dbReference type="SAM" id="Coils"/>
    </source>
</evidence>
<dbReference type="SMR" id="B4Q2L8"/>
<dbReference type="eggNOG" id="KOG2579">
    <property type="taxonomic scope" value="Eukaryota"/>
</dbReference>
<dbReference type="OMA" id="NDAYRFN"/>
<dbReference type="AlphaFoldDB" id="B4Q2L8"/>
<keyword evidence="1" id="KW-1015">Disulfide bond</keyword>
<sequence length="363" mass="42298">MFRIMKPQCLILLLSLSISLASGSAAKDVQRIKMTDQNDDNPCSAYRIWVWRPILDRFVKVNSSEELKHQMNAMAETIKDLQTRISHKDEQLLLQATQLKDQSARVNVLSKNLQILRSEWLTAKAELKSKDIQIQLVAEKLNHMSDELLKCKRQDTHCPIDRQNGIYKLKIRGLDAFEAPCSSTGWLSIQKRYDGSENFDRTWKDYKDGFGRVRGEFFIGLEKVHRMTRQRRHELYIKLGKIDGSTSYAHYDDFEIGGEHEAYALKSLGHYNGTAGDSLRPHERQKFTTNDRDNDAYRFNCAADEYGGWWYYDCAKSMLNGKFYKEGRSRNGKTNGIMWGSWHNNDWTYSLTFVEMMIKPRSF</sequence>
<keyword evidence="2" id="KW-0175">Coiled coil</keyword>
<feature type="domain" description="Fibrinogen C-terminal" evidence="4">
    <location>
        <begin position="142"/>
        <end position="362"/>
    </location>
</feature>
<feature type="chain" id="PRO_5002823079" description="Fibrinogen C-terminal domain-containing protein" evidence="3">
    <location>
        <begin position="27"/>
        <end position="363"/>
    </location>
</feature>
<dbReference type="InterPro" id="IPR050373">
    <property type="entry name" value="Fibrinogen_C-term_domain"/>
</dbReference>
<gene>
    <name evidence="5" type="primary">Dyak\GE17696</name>
    <name evidence="5" type="synonym">dyak_GLEANR_19003</name>
    <name evidence="5" type="synonym">GE17696</name>
    <name evidence="5" type="ORF">Dyak_GE17696</name>
</gene>
<evidence type="ECO:0000256" key="3">
    <source>
        <dbReference type="SAM" id="SignalP"/>
    </source>
</evidence>
<dbReference type="PROSITE" id="PS51406">
    <property type="entry name" value="FIBRINOGEN_C_2"/>
    <property type="match status" value="1"/>
</dbReference>
<protein>
    <recommendedName>
        <fullName evidence="4">Fibrinogen C-terminal domain-containing protein</fullName>
    </recommendedName>
</protein>
<evidence type="ECO:0000313" key="6">
    <source>
        <dbReference type="Proteomes" id="UP000002282"/>
    </source>
</evidence>
<dbReference type="Proteomes" id="UP000002282">
    <property type="component" value="Chromosome X"/>
</dbReference>
<keyword evidence="3" id="KW-0732">Signal</keyword>
<dbReference type="CDD" id="cd00087">
    <property type="entry name" value="FReD"/>
    <property type="match status" value="1"/>
</dbReference>
<organism evidence="5 6">
    <name type="scientific">Drosophila yakuba</name>
    <name type="common">Fruit fly</name>
    <dbReference type="NCBI Taxonomy" id="7245"/>
    <lineage>
        <taxon>Eukaryota</taxon>
        <taxon>Metazoa</taxon>
        <taxon>Ecdysozoa</taxon>
        <taxon>Arthropoda</taxon>
        <taxon>Hexapoda</taxon>
        <taxon>Insecta</taxon>
        <taxon>Pterygota</taxon>
        <taxon>Neoptera</taxon>
        <taxon>Endopterygota</taxon>
        <taxon>Diptera</taxon>
        <taxon>Brachycera</taxon>
        <taxon>Muscomorpha</taxon>
        <taxon>Ephydroidea</taxon>
        <taxon>Drosophilidae</taxon>
        <taxon>Drosophila</taxon>
        <taxon>Sophophora</taxon>
    </lineage>
</organism>
<accession>B4Q2L8</accession>
<dbReference type="PhylomeDB" id="B4Q2L8"/>
<dbReference type="InterPro" id="IPR014716">
    <property type="entry name" value="Fibrinogen_a/b/g_C_1"/>
</dbReference>
<dbReference type="GO" id="GO:0005615">
    <property type="term" value="C:extracellular space"/>
    <property type="evidence" value="ECO:0007669"/>
    <property type="project" value="TreeGrafter"/>
</dbReference>
<dbReference type="PANTHER" id="PTHR19143">
    <property type="entry name" value="FIBRINOGEN/TENASCIN/ANGIOPOEITIN"/>
    <property type="match status" value="1"/>
</dbReference>
<evidence type="ECO:0000256" key="1">
    <source>
        <dbReference type="ARBA" id="ARBA00023157"/>
    </source>
</evidence>
<name>B4Q2L8_DROYA</name>
<dbReference type="InterPro" id="IPR036056">
    <property type="entry name" value="Fibrinogen-like_C"/>
</dbReference>
<feature type="signal peptide" evidence="3">
    <location>
        <begin position="1"/>
        <end position="26"/>
    </location>
</feature>
<dbReference type="InterPro" id="IPR020837">
    <property type="entry name" value="Fibrinogen_CS"/>
</dbReference>
<evidence type="ECO:0000313" key="5">
    <source>
        <dbReference type="EMBL" id="EDX02659.1"/>
    </source>
</evidence>
<dbReference type="KEGG" id="dya:Dyak_GE17696"/>
<proteinExistence type="predicted"/>
<dbReference type="Gene3D" id="3.90.215.10">
    <property type="entry name" value="Gamma Fibrinogen, chain A, domain 1"/>
    <property type="match status" value="1"/>
</dbReference>
<dbReference type="SUPFAM" id="SSF56496">
    <property type="entry name" value="Fibrinogen C-terminal domain-like"/>
    <property type="match status" value="1"/>
</dbReference>
<dbReference type="SMART" id="SM00186">
    <property type="entry name" value="FBG"/>
    <property type="match status" value="1"/>
</dbReference>
<dbReference type="Pfam" id="PF00147">
    <property type="entry name" value="Fibrinogen_C"/>
    <property type="match status" value="1"/>
</dbReference>